<feature type="transmembrane region" description="Helical" evidence="8">
    <location>
        <begin position="315"/>
        <end position="340"/>
    </location>
</feature>
<comment type="subcellular location">
    <subcellularLocation>
        <location evidence="1">Cell membrane</location>
        <topology evidence="1">Multi-pass membrane protein</topology>
    </subcellularLocation>
</comment>
<feature type="transmembrane region" description="Helical" evidence="8">
    <location>
        <begin position="244"/>
        <end position="273"/>
    </location>
</feature>
<dbReference type="AlphaFoldDB" id="A0A916Z4I1"/>
<evidence type="ECO:0000313" key="10">
    <source>
        <dbReference type="Proteomes" id="UP000612456"/>
    </source>
</evidence>
<proteinExistence type="inferred from homology"/>
<keyword evidence="7 8" id="KW-0472">Membrane</keyword>
<dbReference type="Proteomes" id="UP000612456">
    <property type="component" value="Unassembled WGS sequence"/>
</dbReference>
<evidence type="ECO:0000313" key="9">
    <source>
        <dbReference type="EMBL" id="GGD75866.1"/>
    </source>
</evidence>
<gene>
    <name evidence="9" type="ORF">GCM10010911_37350</name>
</gene>
<feature type="transmembrane region" description="Helical" evidence="8">
    <location>
        <begin position="158"/>
        <end position="180"/>
    </location>
</feature>
<keyword evidence="5 8" id="KW-0812">Transmembrane</keyword>
<evidence type="ECO:0000256" key="7">
    <source>
        <dbReference type="ARBA" id="ARBA00023136"/>
    </source>
</evidence>
<protein>
    <submittedName>
        <fullName evidence="9">AI-2E family transporter</fullName>
    </submittedName>
</protein>
<keyword evidence="4" id="KW-1003">Cell membrane</keyword>
<dbReference type="EMBL" id="BMHP01000002">
    <property type="protein sequence ID" value="GGD75866.1"/>
    <property type="molecule type" value="Genomic_DNA"/>
</dbReference>
<evidence type="ECO:0000256" key="1">
    <source>
        <dbReference type="ARBA" id="ARBA00004651"/>
    </source>
</evidence>
<dbReference type="RefSeq" id="WP_188993405.1">
    <property type="nucleotide sequence ID" value="NZ_BMHP01000002.1"/>
</dbReference>
<evidence type="ECO:0000256" key="6">
    <source>
        <dbReference type="ARBA" id="ARBA00022989"/>
    </source>
</evidence>
<dbReference type="PANTHER" id="PTHR21716:SF53">
    <property type="entry name" value="PERMEASE PERM-RELATED"/>
    <property type="match status" value="1"/>
</dbReference>
<feature type="transmembrane region" description="Helical" evidence="8">
    <location>
        <begin position="280"/>
        <end position="303"/>
    </location>
</feature>
<comment type="similarity">
    <text evidence="2">Belongs to the autoinducer-2 exporter (AI-2E) (TC 2.A.86) family.</text>
</comment>
<evidence type="ECO:0000256" key="4">
    <source>
        <dbReference type="ARBA" id="ARBA00022475"/>
    </source>
</evidence>
<evidence type="ECO:0000256" key="8">
    <source>
        <dbReference type="SAM" id="Phobius"/>
    </source>
</evidence>
<dbReference type="Pfam" id="PF01594">
    <property type="entry name" value="AI-2E_transport"/>
    <property type="match status" value="1"/>
</dbReference>
<feature type="transmembrane region" description="Helical" evidence="8">
    <location>
        <begin position="69"/>
        <end position="90"/>
    </location>
</feature>
<feature type="transmembrane region" description="Helical" evidence="8">
    <location>
        <begin position="37"/>
        <end position="57"/>
    </location>
</feature>
<keyword evidence="3" id="KW-0813">Transport</keyword>
<accession>A0A916Z4I1</accession>
<feature type="transmembrane region" description="Helical" evidence="8">
    <location>
        <begin position="217"/>
        <end position="238"/>
    </location>
</feature>
<dbReference type="PANTHER" id="PTHR21716">
    <property type="entry name" value="TRANSMEMBRANE PROTEIN"/>
    <property type="match status" value="1"/>
</dbReference>
<organism evidence="9 10">
    <name type="scientific">Paenibacillus nasutitermitis</name>
    <dbReference type="NCBI Taxonomy" id="1652958"/>
    <lineage>
        <taxon>Bacteria</taxon>
        <taxon>Bacillati</taxon>
        <taxon>Bacillota</taxon>
        <taxon>Bacilli</taxon>
        <taxon>Bacillales</taxon>
        <taxon>Paenibacillaceae</taxon>
        <taxon>Paenibacillus</taxon>
    </lineage>
</organism>
<name>A0A916Z4I1_9BACL</name>
<evidence type="ECO:0000256" key="2">
    <source>
        <dbReference type="ARBA" id="ARBA00009773"/>
    </source>
</evidence>
<comment type="caution">
    <text evidence="9">The sequence shown here is derived from an EMBL/GenBank/DDBJ whole genome shotgun (WGS) entry which is preliminary data.</text>
</comment>
<evidence type="ECO:0000256" key="3">
    <source>
        <dbReference type="ARBA" id="ARBA00022448"/>
    </source>
</evidence>
<sequence>MLQSRFFRFCMGTIALLIIIYLIAVDSFIFIPLIKMINILIVPFMLAGFFYYLLRPVVHFLTDRRMNKILAILLVYLALTAVLALLWVVVWPTLVLQINTFVENAPKLIEGLKEQLSSWQRNRLVSLVSSNSQPDMSTRISDYLNQTIASASKYVTDIIAFITNFVVVVATAPIILYYMLKESEAIPRSVLHLIPGRYSRDGKEVLDEIDSALSGFIVGRMIITFLLGVMMYIGFLIIDLPYSLLIAIIATILNIIPYIGPILGLVPCVMVALTDSPMMVIWVLIVVLIAQQVEGNLLSPHIYGKKLDMHPLTTIVILLVAVEISGILGAILAIPLYMVVKIIVVRVYRLFFAEKVEELVE</sequence>
<feature type="transmembrane region" description="Helical" evidence="8">
    <location>
        <begin position="7"/>
        <end position="31"/>
    </location>
</feature>
<dbReference type="GO" id="GO:0055085">
    <property type="term" value="P:transmembrane transport"/>
    <property type="evidence" value="ECO:0007669"/>
    <property type="project" value="TreeGrafter"/>
</dbReference>
<keyword evidence="6 8" id="KW-1133">Transmembrane helix</keyword>
<reference evidence="9" key="2">
    <citation type="submission" date="2020-09" db="EMBL/GenBank/DDBJ databases">
        <authorList>
            <person name="Sun Q."/>
            <person name="Zhou Y."/>
        </authorList>
    </citation>
    <scope>NUCLEOTIDE SEQUENCE</scope>
    <source>
        <strain evidence="9">CGMCC 1.15178</strain>
    </source>
</reference>
<dbReference type="InterPro" id="IPR002549">
    <property type="entry name" value="AI-2E-like"/>
</dbReference>
<reference evidence="9" key="1">
    <citation type="journal article" date="2014" name="Int. J. Syst. Evol. Microbiol.">
        <title>Complete genome sequence of Corynebacterium casei LMG S-19264T (=DSM 44701T), isolated from a smear-ripened cheese.</title>
        <authorList>
            <consortium name="US DOE Joint Genome Institute (JGI-PGF)"/>
            <person name="Walter F."/>
            <person name="Albersmeier A."/>
            <person name="Kalinowski J."/>
            <person name="Ruckert C."/>
        </authorList>
    </citation>
    <scope>NUCLEOTIDE SEQUENCE</scope>
    <source>
        <strain evidence="9">CGMCC 1.15178</strain>
    </source>
</reference>
<dbReference type="GO" id="GO:0005886">
    <property type="term" value="C:plasma membrane"/>
    <property type="evidence" value="ECO:0007669"/>
    <property type="project" value="UniProtKB-SubCell"/>
</dbReference>
<keyword evidence="10" id="KW-1185">Reference proteome</keyword>
<evidence type="ECO:0000256" key="5">
    <source>
        <dbReference type="ARBA" id="ARBA00022692"/>
    </source>
</evidence>